<protein>
    <submittedName>
        <fullName evidence="1">Uncharacterized protein</fullName>
    </submittedName>
</protein>
<gene>
    <name evidence="1" type="ORF">CBRE1094_LOCUS17989</name>
</gene>
<evidence type="ECO:0000313" key="1">
    <source>
        <dbReference type="EMBL" id="CAD9456479.1"/>
    </source>
</evidence>
<dbReference type="AlphaFoldDB" id="A0A7S2DJI9"/>
<organism evidence="1">
    <name type="scientific">Haptolina brevifila</name>
    <dbReference type="NCBI Taxonomy" id="156173"/>
    <lineage>
        <taxon>Eukaryota</taxon>
        <taxon>Haptista</taxon>
        <taxon>Haptophyta</taxon>
        <taxon>Prymnesiophyceae</taxon>
        <taxon>Prymnesiales</taxon>
        <taxon>Prymnesiaceae</taxon>
        <taxon>Haptolina</taxon>
    </lineage>
</organism>
<reference evidence="1" key="1">
    <citation type="submission" date="2021-01" db="EMBL/GenBank/DDBJ databases">
        <authorList>
            <person name="Corre E."/>
            <person name="Pelletier E."/>
            <person name="Niang G."/>
            <person name="Scheremetjew M."/>
            <person name="Finn R."/>
            <person name="Kale V."/>
            <person name="Holt S."/>
            <person name="Cochrane G."/>
            <person name="Meng A."/>
            <person name="Brown T."/>
            <person name="Cohen L."/>
        </authorList>
    </citation>
    <scope>NUCLEOTIDE SEQUENCE</scope>
    <source>
        <strain evidence="1">UTEX LB 985</strain>
    </source>
</reference>
<accession>A0A7S2DJI9</accession>
<sequence>MPLLPSPLRVSPFFAAVLFDRYVTDANHLHRCRHARHSELPALRRFLLTDGLLELKRRTRDHYEAYRRAALSPGLLTRMRRAIFRLALLSPMLLAGVPIAVRETLSHKLYAVLPPVPKVYVTWQRLGAAAPAAKLIAHSTVRPLHRVPPQPIVTSFGPLVSSPPPLLSFLAQAAGLSTLVATAF</sequence>
<dbReference type="EMBL" id="HBGU01033009">
    <property type="protein sequence ID" value="CAD9456479.1"/>
    <property type="molecule type" value="Transcribed_RNA"/>
</dbReference>
<proteinExistence type="predicted"/>
<name>A0A7S2DJI9_9EUKA</name>